<dbReference type="InterPro" id="IPR007317">
    <property type="entry name" value="GET4"/>
</dbReference>
<name>A0A9W8AT88_9FUNG</name>
<comment type="similarity">
    <text evidence="1">Belongs to the GET4 family.</text>
</comment>
<dbReference type="PANTHER" id="PTHR12875">
    <property type="entry name" value="GOLGI TO ER TRAFFIC PROTEIN 4 HOMOLOG"/>
    <property type="match status" value="1"/>
</dbReference>
<dbReference type="EMBL" id="JANBPY010000437">
    <property type="protein sequence ID" value="KAJ1966861.1"/>
    <property type="molecule type" value="Genomic_DNA"/>
</dbReference>
<sequence length="278" mass="30603">MSSRILTSAKAQMEAGEFYEAHQKLRTLANRYMNSVGVSQRGKGVSARNVEKTIELLCGGASTLLEYQQSTSAADLISYVLDIYTHHRVPPGCAVRVNDAQESTESTHEDTGIRTYQSDRQRICDLLVKLPATETSLPGLISTFIKWSTKCRHAFWLREHPVSVTAPTDSTQSVPAYLAAGDPEIHHLVGTYLGGAGRYEAAEPHLLLGTEESARRLGQFASEAWERVQATQSTDPGLWAIRGVLQLLALHKPHAAYLFWEAFTKHLDSVSAGEVLRG</sequence>
<dbReference type="PANTHER" id="PTHR12875:SF0">
    <property type="entry name" value="GOLGI TO ER TRAFFIC PROTEIN 4 HOMOLOG"/>
    <property type="match status" value="1"/>
</dbReference>
<organism evidence="2 3">
    <name type="scientific">Dispira parvispora</name>
    <dbReference type="NCBI Taxonomy" id="1520584"/>
    <lineage>
        <taxon>Eukaryota</taxon>
        <taxon>Fungi</taxon>
        <taxon>Fungi incertae sedis</taxon>
        <taxon>Zoopagomycota</taxon>
        <taxon>Kickxellomycotina</taxon>
        <taxon>Dimargaritomycetes</taxon>
        <taxon>Dimargaritales</taxon>
        <taxon>Dimargaritaceae</taxon>
        <taxon>Dispira</taxon>
    </lineage>
</organism>
<feature type="non-terminal residue" evidence="2">
    <location>
        <position position="278"/>
    </location>
</feature>
<keyword evidence="3" id="KW-1185">Reference proteome</keyword>
<dbReference type="OrthoDB" id="10252405at2759"/>
<protein>
    <submittedName>
        <fullName evidence="2">Uncharacterized protein</fullName>
    </submittedName>
</protein>
<comment type="caution">
    <text evidence="2">The sequence shown here is derived from an EMBL/GenBank/DDBJ whole genome shotgun (WGS) entry which is preliminary data.</text>
</comment>
<accession>A0A9W8AT88</accession>
<reference evidence="2" key="1">
    <citation type="submission" date="2022-07" db="EMBL/GenBank/DDBJ databases">
        <title>Phylogenomic reconstructions and comparative analyses of Kickxellomycotina fungi.</title>
        <authorList>
            <person name="Reynolds N.K."/>
            <person name="Stajich J.E."/>
            <person name="Barry K."/>
            <person name="Grigoriev I.V."/>
            <person name="Crous P."/>
            <person name="Smith M.E."/>
        </authorList>
    </citation>
    <scope>NUCLEOTIDE SEQUENCE</scope>
    <source>
        <strain evidence="2">RSA 1196</strain>
    </source>
</reference>
<dbReference type="AlphaFoldDB" id="A0A9W8AT88"/>
<dbReference type="InterPro" id="IPR011990">
    <property type="entry name" value="TPR-like_helical_dom_sf"/>
</dbReference>
<dbReference type="GO" id="GO:0072380">
    <property type="term" value="C:TRC complex"/>
    <property type="evidence" value="ECO:0007669"/>
    <property type="project" value="TreeGrafter"/>
</dbReference>
<dbReference type="GO" id="GO:0045048">
    <property type="term" value="P:protein insertion into ER membrane"/>
    <property type="evidence" value="ECO:0007669"/>
    <property type="project" value="InterPro"/>
</dbReference>
<evidence type="ECO:0000313" key="2">
    <source>
        <dbReference type="EMBL" id="KAJ1966861.1"/>
    </source>
</evidence>
<dbReference type="Pfam" id="PF04190">
    <property type="entry name" value="GET4"/>
    <property type="match status" value="1"/>
</dbReference>
<dbReference type="Gene3D" id="1.25.40.10">
    <property type="entry name" value="Tetratricopeptide repeat domain"/>
    <property type="match status" value="1"/>
</dbReference>
<proteinExistence type="inferred from homology"/>
<evidence type="ECO:0000256" key="1">
    <source>
        <dbReference type="ARBA" id="ARBA00005351"/>
    </source>
</evidence>
<gene>
    <name evidence="2" type="ORF">IWQ62_002205</name>
</gene>
<dbReference type="Proteomes" id="UP001150925">
    <property type="component" value="Unassembled WGS sequence"/>
</dbReference>
<evidence type="ECO:0000313" key="3">
    <source>
        <dbReference type="Proteomes" id="UP001150925"/>
    </source>
</evidence>